<accession>A0AAD3SZ42</accession>
<evidence type="ECO:0000259" key="3">
    <source>
        <dbReference type="Pfam" id="PF12315"/>
    </source>
</evidence>
<protein>
    <recommendedName>
        <fullName evidence="3">Protein DA1-like domain-containing protein</fullName>
    </recommendedName>
</protein>
<dbReference type="PANTHER" id="PTHR24209:SF25">
    <property type="entry name" value="PROTEIN DA1-RELATED 1"/>
    <property type="match status" value="1"/>
</dbReference>
<keyword evidence="2" id="KW-0812">Transmembrane</keyword>
<keyword evidence="2" id="KW-1133">Transmembrane helix</keyword>
<dbReference type="InterPro" id="IPR045218">
    <property type="entry name" value="DA1-like"/>
</dbReference>
<organism evidence="4 5">
    <name type="scientific">Nepenthes gracilis</name>
    <name type="common">Slender pitcher plant</name>
    <dbReference type="NCBI Taxonomy" id="150966"/>
    <lineage>
        <taxon>Eukaryota</taxon>
        <taxon>Viridiplantae</taxon>
        <taxon>Streptophyta</taxon>
        <taxon>Embryophyta</taxon>
        <taxon>Tracheophyta</taxon>
        <taxon>Spermatophyta</taxon>
        <taxon>Magnoliopsida</taxon>
        <taxon>eudicotyledons</taxon>
        <taxon>Gunneridae</taxon>
        <taxon>Pentapetalae</taxon>
        <taxon>Caryophyllales</taxon>
        <taxon>Nepenthaceae</taxon>
        <taxon>Nepenthes</taxon>
    </lineage>
</organism>
<evidence type="ECO:0000313" key="4">
    <source>
        <dbReference type="EMBL" id="GMH19792.1"/>
    </source>
</evidence>
<feature type="transmembrane region" description="Helical" evidence="2">
    <location>
        <begin position="212"/>
        <end position="233"/>
    </location>
</feature>
<dbReference type="EMBL" id="BSYO01000021">
    <property type="protein sequence ID" value="GMH19792.1"/>
    <property type="molecule type" value="Genomic_DNA"/>
</dbReference>
<evidence type="ECO:0000256" key="2">
    <source>
        <dbReference type="SAM" id="Phobius"/>
    </source>
</evidence>
<gene>
    <name evidence="4" type="ORF">Nepgr_021633</name>
</gene>
<feature type="domain" description="Protein DA1-like" evidence="3">
    <location>
        <begin position="20"/>
        <end position="107"/>
    </location>
</feature>
<dbReference type="Proteomes" id="UP001279734">
    <property type="component" value="Unassembled WGS sequence"/>
</dbReference>
<keyword evidence="2" id="KW-0472">Membrane</keyword>
<name>A0AAD3SZ42_NEPGR</name>
<sequence length="237" mass="26943">MDTKECQPLSLDIRKFYKRLNMKIVQQISLLLVERPALNEVMDGENNSQHQLPETEGLCLLEEQIVSTILRRPRIGVGNQIIVLITGPHRLIRRCEVTTILLLFGLPSPKVEEGICQVLAHMWLDFELIASSGSSCKVSSSSSISTSLPSSSLVSLTSSGSSKKGEQSRFERKLGEFFKYRSSQMNWWCMRMDSEEEPKQQDRELSLSKSKLVLYSYLLLLSCLWWSLALMLMSPKP</sequence>
<dbReference type="InterPro" id="IPR022087">
    <property type="entry name" value="DA1-like_dom"/>
</dbReference>
<reference evidence="4" key="1">
    <citation type="submission" date="2023-05" db="EMBL/GenBank/DDBJ databases">
        <title>Nepenthes gracilis genome sequencing.</title>
        <authorList>
            <person name="Fukushima K."/>
        </authorList>
    </citation>
    <scope>NUCLEOTIDE SEQUENCE</scope>
    <source>
        <strain evidence="4">SING2019-196</strain>
    </source>
</reference>
<proteinExistence type="predicted"/>
<evidence type="ECO:0000256" key="1">
    <source>
        <dbReference type="SAM" id="MobiDB-lite"/>
    </source>
</evidence>
<dbReference type="AlphaFoldDB" id="A0AAD3SZ42"/>
<dbReference type="PANTHER" id="PTHR24209">
    <property type="entry name" value="PROTEIN DA1-RELATED 2"/>
    <property type="match status" value="1"/>
</dbReference>
<dbReference type="GO" id="GO:0043130">
    <property type="term" value="F:ubiquitin binding"/>
    <property type="evidence" value="ECO:0007669"/>
    <property type="project" value="TreeGrafter"/>
</dbReference>
<keyword evidence="5" id="KW-1185">Reference proteome</keyword>
<evidence type="ECO:0000313" key="5">
    <source>
        <dbReference type="Proteomes" id="UP001279734"/>
    </source>
</evidence>
<dbReference type="Pfam" id="PF12315">
    <property type="entry name" value="DA1-like"/>
    <property type="match status" value="2"/>
</dbReference>
<feature type="region of interest" description="Disordered" evidence="1">
    <location>
        <begin position="142"/>
        <end position="164"/>
    </location>
</feature>
<comment type="caution">
    <text evidence="4">The sequence shown here is derived from an EMBL/GenBank/DDBJ whole genome shotgun (WGS) entry which is preliminary data.</text>
</comment>
<feature type="domain" description="Protein DA1-like" evidence="3">
    <location>
        <begin position="109"/>
        <end position="181"/>
    </location>
</feature>
<feature type="compositionally biased region" description="Low complexity" evidence="1">
    <location>
        <begin position="142"/>
        <end position="162"/>
    </location>
</feature>